<accession>A0A7C4Z784</accession>
<keyword evidence="1" id="KW-1133">Transmembrane helix</keyword>
<reference evidence="2" key="1">
    <citation type="journal article" date="2020" name="mSystems">
        <title>Genome- and Community-Level Interaction Insights into Carbon Utilization and Element Cycling Functions of Hydrothermarchaeota in Hydrothermal Sediment.</title>
        <authorList>
            <person name="Zhou Z."/>
            <person name="Liu Y."/>
            <person name="Xu W."/>
            <person name="Pan J."/>
            <person name="Luo Z.H."/>
            <person name="Li M."/>
        </authorList>
    </citation>
    <scope>NUCLEOTIDE SEQUENCE [LARGE SCALE GENOMIC DNA]</scope>
    <source>
        <strain evidence="2">HyVt-570</strain>
    </source>
</reference>
<organism evidence="2">
    <name type="scientific">Oceanithermus profundus</name>
    <dbReference type="NCBI Taxonomy" id="187137"/>
    <lineage>
        <taxon>Bacteria</taxon>
        <taxon>Thermotogati</taxon>
        <taxon>Deinococcota</taxon>
        <taxon>Deinococci</taxon>
        <taxon>Thermales</taxon>
        <taxon>Thermaceae</taxon>
        <taxon>Oceanithermus</taxon>
    </lineage>
</organism>
<dbReference type="Proteomes" id="UP000885759">
    <property type="component" value="Unassembled WGS sequence"/>
</dbReference>
<sequence length="83" mass="8617">MSTALLLGILAAGLAALRFMPCGKAGMFVFFSAGALVALNGMRAEIGEAAFHALLVASWTVLFLAYRRFALMGGCIGTTCRTG</sequence>
<evidence type="ECO:0000313" key="2">
    <source>
        <dbReference type="EMBL" id="HGY10575.1"/>
    </source>
</evidence>
<keyword evidence="1" id="KW-0812">Transmembrane</keyword>
<name>A0A7C4Z784_9DEIN</name>
<evidence type="ECO:0000256" key="1">
    <source>
        <dbReference type="SAM" id="Phobius"/>
    </source>
</evidence>
<comment type="caution">
    <text evidence="2">The sequence shown here is derived from an EMBL/GenBank/DDBJ whole genome shotgun (WGS) entry which is preliminary data.</text>
</comment>
<keyword evidence="1" id="KW-0472">Membrane</keyword>
<dbReference type="EMBL" id="DRPZ01000277">
    <property type="protein sequence ID" value="HGY10575.1"/>
    <property type="molecule type" value="Genomic_DNA"/>
</dbReference>
<feature type="transmembrane region" description="Helical" evidence="1">
    <location>
        <begin position="49"/>
        <end position="66"/>
    </location>
</feature>
<proteinExistence type="predicted"/>
<gene>
    <name evidence="2" type="ORF">ENK37_11090</name>
</gene>
<protein>
    <submittedName>
        <fullName evidence="2">Uncharacterized protein</fullName>
    </submittedName>
</protein>
<dbReference type="AlphaFoldDB" id="A0A7C4Z784"/>